<dbReference type="PANTHER" id="PTHR30489:SF0">
    <property type="entry name" value="LIPOPROTEIN-RELEASING SYSTEM TRANSMEMBRANE PROTEIN LOLE"/>
    <property type="match status" value="1"/>
</dbReference>
<dbReference type="Pfam" id="PF02687">
    <property type="entry name" value="FtsX"/>
    <property type="match status" value="1"/>
</dbReference>
<dbReference type="Pfam" id="PF12704">
    <property type="entry name" value="MacB_PCD"/>
    <property type="match status" value="1"/>
</dbReference>
<dbReference type="Proteomes" id="UP001217485">
    <property type="component" value="Unassembled WGS sequence"/>
</dbReference>
<dbReference type="EMBL" id="JAQNDK010000004">
    <property type="protein sequence ID" value="MDC0682594.1"/>
    <property type="molecule type" value="Genomic_DNA"/>
</dbReference>
<evidence type="ECO:0000259" key="9">
    <source>
        <dbReference type="Pfam" id="PF02687"/>
    </source>
</evidence>
<dbReference type="InterPro" id="IPR003838">
    <property type="entry name" value="ABC3_permease_C"/>
</dbReference>
<feature type="domain" description="ABC3 transporter permease C-terminal" evidence="9">
    <location>
        <begin position="419"/>
        <end position="541"/>
    </location>
</feature>
<dbReference type="InterPro" id="IPR025857">
    <property type="entry name" value="MacB_PCD"/>
</dbReference>
<sequence length="550" mass="57791">MSYPIEVALRYLGSKKRAFISVGTTFAILGVALGVAALATVMSVTGGFQAEFREKVLGVNAHVLVIKYSTDFREYRTIMEQVSKVPGVIGVAPFSINPMMLTHGDATATGVLVKGVDPARSLGVGAEGASTAVLDLPRHILPGGDLAGLRRPGSKPAERAVPSLPDVPVLEPDAGARGALAPDAPAPDAGAEIDLLKAYEARIREDERAAAARDAALAPPTSRAAEADGAPDARDEEAEVAVAEGAPRGAIEPQGGYGSVLPDDDELPPEVDPDPCADKEQIAKMPGIVIGAALAKNLSLELGQCVTVTSPTIGFSFANGAIKPPVAKRFRVIAIFEAGFEQYDTKLAYADLYETQAFYDQGDTVTGVEMKVDDIDNASGIAREISKLLGSGLYYTMDWEELNHGLFTALRIQQIGMSAVLALIIVVAAFTVIATLIMVVLDKKKEIAVLKAMGATDAAVLRIFLYQGGIIGVAGTTLGLLLGVAVCKGLLVYGFPLDPKVYFISHLPVQARPQEFIITGCIAILICLAATIVPSLYAARLRPAEGFRAQ</sequence>
<feature type="transmembrane region" description="Helical" evidence="8">
    <location>
        <begin position="516"/>
        <end position="539"/>
    </location>
</feature>
<feature type="region of interest" description="Disordered" evidence="7">
    <location>
        <begin position="210"/>
        <end position="276"/>
    </location>
</feature>
<evidence type="ECO:0000256" key="8">
    <source>
        <dbReference type="SAM" id="Phobius"/>
    </source>
</evidence>
<feature type="domain" description="MacB-like periplasmic core" evidence="10">
    <location>
        <begin position="24"/>
        <end position="119"/>
    </location>
</feature>
<keyword evidence="6 8" id="KW-0472">Membrane</keyword>
<evidence type="ECO:0000256" key="3">
    <source>
        <dbReference type="ARBA" id="ARBA00022475"/>
    </source>
</evidence>
<evidence type="ECO:0000256" key="5">
    <source>
        <dbReference type="ARBA" id="ARBA00022989"/>
    </source>
</evidence>
<evidence type="ECO:0000256" key="4">
    <source>
        <dbReference type="ARBA" id="ARBA00022692"/>
    </source>
</evidence>
<feature type="compositionally biased region" description="Low complexity" evidence="7">
    <location>
        <begin position="240"/>
        <end position="250"/>
    </location>
</feature>
<keyword evidence="5 8" id="KW-1133">Transmembrane helix</keyword>
<comment type="subcellular location">
    <subcellularLocation>
        <location evidence="1">Cell membrane</location>
        <topology evidence="1">Multi-pass membrane protein</topology>
    </subcellularLocation>
</comment>
<proteinExistence type="inferred from homology"/>
<organism evidence="11 12">
    <name type="scientific">Sorangium atrum</name>
    <dbReference type="NCBI Taxonomy" id="2995308"/>
    <lineage>
        <taxon>Bacteria</taxon>
        <taxon>Pseudomonadati</taxon>
        <taxon>Myxococcota</taxon>
        <taxon>Polyangia</taxon>
        <taxon>Polyangiales</taxon>
        <taxon>Polyangiaceae</taxon>
        <taxon>Sorangium</taxon>
    </lineage>
</organism>
<evidence type="ECO:0000313" key="11">
    <source>
        <dbReference type="EMBL" id="MDC0682594.1"/>
    </source>
</evidence>
<dbReference type="RefSeq" id="WP_272100645.1">
    <property type="nucleotide sequence ID" value="NZ_JAQNDK010000004.1"/>
</dbReference>
<evidence type="ECO:0000256" key="2">
    <source>
        <dbReference type="ARBA" id="ARBA00005236"/>
    </source>
</evidence>
<evidence type="ECO:0000256" key="7">
    <source>
        <dbReference type="SAM" id="MobiDB-lite"/>
    </source>
</evidence>
<accession>A0ABT5C833</accession>
<evidence type="ECO:0000256" key="6">
    <source>
        <dbReference type="ARBA" id="ARBA00023136"/>
    </source>
</evidence>
<evidence type="ECO:0000256" key="1">
    <source>
        <dbReference type="ARBA" id="ARBA00004651"/>
    </source>
</evidence>
<protein>
    <submittedName>
        <fullName evidence="11">ABC transporter permease</fullName>
    </submittedName>
</protein>
<gene>
    <name evidence="11" type="ORF">POL72_33005</name>
</gene>
<reference evidence="11 12" key="1">
    <citation type="submission" date="2023-01" db="EMBL/GenBank/DDBJ databases">
        <title>Minimal conservation of predation-associated metabolite biosynthetic gene clusters underscores biosynthetic potential of Myxococcota including descriptions for ten novel species: Archangium lansinium sp. nov., Myxococcus landrumus sp. nov., Nannocystis bai.</title>
        <authorList>
            <person name="Ahearne A."/>
            <person name="Stevens C."/>
            <person name="Dowd S."/>
        </authorList>
    </citation>
    <scope>NUCLEOTIDE SEQUENCE [LARGE SCALE GENOMIC DNA]</scope>
    <source>
        <strain evidence="11 12">WIWO2</strain>
    </source>
</reference>
<comment type="caution">
    <text evidence="11">The sequence shown here is derived from an EMBL/GenBank/DDBJ whole genome shotgun (WGS) entry which is preliminary data.</text>
</comment>
<keyword evidence="12" id="KW-1185">Reference proteome</keyword>
<feature type="compositionally biased region" description="Acidic residues" evidence="7">
    <location>
        <begin position="262"/>
        <end position="275"/>
    </location>
</feature>
<feature type="compositionally biased region" description="Low complexity" evidence="7">
    <location>
        <begin position="172"/>
        <end position="188"/>
    </location>
</feature>
<feature type="transmembrane region" description="Helical" evidence="8">
    <location>
        <begin position="20"/>
        <end position="45"/>
    </location>
</feature>
<evidence type="ECO:0000313" key="12">
    <source>
        <dbReference type="Proteomes" id="UP001217485"/>
    </source>
</evidence>
<comment type="similarity">
    <text evidence="2">Belongs to the ABC-4 integral membrane protein family. LolC/E subfamily.</text>
</comment>
<keyword evidence="3" id="KW-1003">Cell membrane</keyword>
<evidence type="ECO:0000259" key="10">
    <source>
        <dbReference type="Pfam" id="PF12704"/>
    </source>
</evidence>
<feature type="region of interest" description="Disordered" evidence="7">
    <location>
        <begin position="145"/>
        <end position="188"/>
    </location>
</feature>
<name>A0ABT5C833_9BACT</name>
<dbReference type="InterPro" id="IPR051447">
    <property type="entry name" value="Lipoprotein-release_system"/>
</dbReference>
<dbReference type="PANTHER" id="PTHR30489">
    <property type="entry name" value="LIPOPROTEIN-RELEASING SYSTEM TRANSMEMBRANE PROTEIN LOLE"/>
    <property type="match status" value="1"/>
</dbReference>
<feature type="transmembrane region" description="Helical" evidence="8">
    <location>
        <begin position="420"/>
        <end position="441"/>
    </location>
</feature>
<keyword evidence="4 8" id="KW-0812">Transmembrane</keyword>